<gene>
    <name evidence="1" type="ORF">CDAR_452241</name>
</gene>
<comment type="caution">
    <text evidence="1">The sequence shown here is derived from an EMBL/GenBank/DDBJ whole genome shotgun (WGS) entry which is preliminary data.</text>
</comment>
<name>A0AAV4PNP9_9ARAC</name>
<dbReference type="Proteomes" id="UP001054837">
    <property type="component" value="Unassembled WGS sequence"/>
</dbReference>
<evidence type="ECO:0000313" key="1">
    <source>
        <dbReference type="EMBL" id="GIX98590.1"/>
    </source>
</evidence>
<evidence type="ECO:0000313" key="2">
    <source>
        <dbReference type="Proteomes" id="UP001054837"/>
    </source>
</evidence>
<sequence>MFNIILQHILTFSSSKWTFSLEVTIVVPVTHIIRSFVPISKPQQYVYSSSLAFCTELAASFCDRVLLKTELWSYINKGMQHPDFLRQLALETIRGINVKTKMK</sequence>
<keyword evidence="2" id="KW-1185">Reference proteome</keyword>
<dbReference type="EMBL" id="BPLQ01003193">
    <property type="protein sequence ID" value="GIX98590.1"/>
    <property type="molecule type" value="Genomic_DNA"/>
</dbReference>
<proteinExistence type="predicted"/>
<reference evidence="1 2" key="1">
    <citation type="submission" date="2021-06" db="EMBL/GenBank/DDBJ databases">
        <title>Caerostris darwini draft genome.</title>
        <authorList>
            <person name="Kono N."/>
            <person name="Arakawa K."/>
        </authorList>
    </citation>
    <scope>NUCLEOTIDE SEQUENCE [LARGE SCALE GENOMIC DNA]</scope>
</reference>
<protein>
    <submittedName>
        <fullName evidence="1">Uncharacterized protein</fullName>
    </submittedName>
</protein>
<organism evidence="1 2">
    <name type="scientific">Caerostris darwini</name>
    <dbReference type="NCBI Taxonomy" id="1538125"/>
    <lineage>
        <taxon>Eukaryota</taxon>
        <taxon>Metazoa</taxon>
        <taxon>Ecdysozoa</taxon>
        <taxon>Arthropoda</taxon>
        <taxon>Chelicerata</taxon>
        <taxon>Arachnida</taxon>
        <taxon>Araneae</taxon>
        <taxon>Araneomorphae</taxon>
        <taxon>Entelegynae</taxon>
        <taxon>Araneoidea</taxon>
        <taxon>Araneidae</taxon>
        <taxon>Caerostris</taxon>
    </lineage>
</organism>
<accession>A0AAV4PNP9</accession>
<dbReference type="AlphaFoldDB" id="A0AAV4PNP9"/>